<organism evidence="15 16">
    <name type="scientific">Desulfosarcina ovata subsp. ovata</name>
    <dbReference type="NCBI Taxonomy" id="2752305"/>
    <lineage>
        <taxon>Bacteria</taxon>
        <taxon>Pseudomonadati</taxon>
        <taxon>Thermodesulfobacteriota</taxon>
        <taxon>Desulfobacteria</taxon>
        <taxon>Desulfobacterales</taxon>
        <taxon>Desulfosarcinaceae</taxon>
        <taxon>Desulfosarcina</taxon>
    </lineage>
</organism>
<dbReference type="PANTHER" id="PTHR32552">
    <property type="entry name" value="FERRICHROME IRON RECEPTOR-RELATED"/>
    <property type="match status" value="1"/>
</dbReference>
<evidence type="ECO:0000313" key="15">
    <source>
        <dbReference type="EMBL" id="BBO89746.1"/>
    </source>
</evidence>
<dbReference type="AlphaFoldDB" id="A0A5K8AB56"/>
<name>A0A5K8AB56_9BACT</name>
<comment type="subcellular location">
    <subcellularLocation>
        <location evidence="1 12">Cell outer membrane</location>
        <topology evidence="1 12">Multi-pass membrane protein</topology>
    </subcellularLocation>
</comment>
<keyword evidence="15" id="KW-0675">Receptor</keyword>
<protein>
    <submittedName>
        <fullName evidence="15">TonB-dependent receptor</fullName>
    </submittedName>
</protein>
<evidence type="ECO:0000313" key="16">
    <source>
        <dbReference type="Proteomes" id="UP000422108"/>
    </source>
</evidence>
<evidence type="ECO:0000256" key="7">
    <source>
        <dbReference type="ARBA" id="ARBA00023004"/>
    </source>
</evidence>
<dbReference type="SUPFAM" id="SSF56935">
    <property type="entry name" value="Porins"/>
    <property type="match status" value="1"/>
</dbReference>
<evidence type="ECO:0000256" key="12">
    <source>
        <dbReference type="PROSITE-ProRule" id="PRU01360"/>
    </source>
</evidence>
<dbReference type="RefSeq" id="WP_155310891.1">
    <property type="nucleotide sequence ID" value="NZ_AP021879.1"/>
</dbReference>
<dbReference type="PROSITE" id="PS52016">
    <property type="entry name" value="TONB_DEPENDENT_REC_3"/>
    <property type="match status" value="1"/>
</dbReference>
<keyword evidence="2 12" id="KW-0813">Transport</keyword>
<dbReference type="PANTHER" id="PTHR32552:SF68">
    <property type="entry name" value="FERRICHROME OUTER MEMBRANE TRANSPORTER_PHAGE RECEPTOR"/>
    <property type="match status" value="1"/>
</dbReference>
<dbReference type="InterPro" id="IPR039426">
    <property type="entry name" value="TonB-dep_rcpt-like"/>
</dbReference>
<evidence type="ECO:0000256" key="4">
    <source>
        <dbReference type="ARBA" id="ARBA00022496"/>
    </source>
</evidence>
<keyword evidence="9" id="KW-0798">TonB box</keyword>
<dbReference type="Gene3D" id="2.40.170.20">
    <property type="entry name" value="TonB-dependent receptor, beta-barrel domain"/>
    <property type="match status" value="1"/>
</dbReference>
<dbReference type="InterPro" id="IPR036942">
    <property type="entry name" value="Beta-barrel_TonB_sf"/>
</dbReference>
<sequence>MKSFTCIGSVLFVLLTLFLTPVNAQDENEEKDVVTLPEVVVQGRFEREEFVGPLFTETNTKTKITEKGIGALGPTSMMSVPKAINLIPSVHQQSVDPLGLADISNYHESFRFRGIEPTGGGNPSTPVNMENVPMSARPGGGANIYDMENFSSISIYKGGVPAEKGFGLTNIGGKIDMEVKRPEEDFGFNLKQTLGSHDARRTFLRLDSGILPSQTAGFLSYSNTAADKWKGEGDSKRQNAMLGLRQMFGDRLKFEFFSSYNKTEANPYRPLDFEQASSLGENYDSDFSDNRSDYFYYGYNKNKFEDHNILANIEYAVTENSKITLKPFYWNDKGYYQETITMKNGQNRIRRWDIDHDLNGVQAEYSVKLLNALDFDIGYFYLEQERPGPPTSWKLYTVSDGRLVFDKWQILSNSSHNRQKTPFVSGKYAIGRFQFEAGMKYLNYSMPSITTYNTQGIPDVSYESALGMATTIEASASVQSKDFHEILPNAGVSYVLTDSLSCYFSYGRNYGMSVALYPYFISQKSAFDAKGITLQDLWDNQELEIADNFDFGFRYITDKLYIVPTIYYAKHKNKTAIYYDASLDATFPAAIFDADAYGFELEAGAMPLQNLSIYASFSYNRFYFSQDISNKAGETISVDGNQVPDAPEFLVKGMVSYRLGDFSFSPVVRYCSSRYGDILQEEKIDDAVVFDFDVTYSKAFPQTPIKKMDISLSLNNIFDKEYISIINTADYQTLGSSYHTGAPFTMYATVSLSF</sequence>
<keyword evidence="8" id="KW-0406">Ion transport</keyword>
<evidence type="ECO:0000256" key="9">
    <source>
        <dbReference type="ARBA" id="ARBA00023077"/>
    </source>
</evidence>
<keyword evidence="10 12" id="KW-0472">Membrane</keyword>
<feature type="signal peptide" evidence="13">
    <location>
        <begin position="1"/>
        <end position="24"/>
    </location>
</feature>
<feature type="chain" id="PRO_5024415326" evidence="13">
    <location>
        <begin position="25"/>
        <end position="754"/>
    </location>
</feature>
<proteinExistence type="inferred from homology"/>
<evidence type="ECO:0000256" key="1">
    <source>
        <dbReference type="ARBA" id="ARBA00004571"/>
    </source>
</evidence>
<dbReference type="Pfam" id="PF00593">
    <property type="entry name" value="TonB_dep_Rec_b-barrel"/>
    <property type="match status" value="1"/>
</dbReference>
<keyword evidence="16" id="KW-1185">Reference proteome</keyword>
<evidence type="ECO:0000259" key="14">
    <source>
        <dbReference type="Pfam" id="PF00593"/>
    </source>
</evidence>
<keyword evidence="6 13" id="KW-0732">Signal</keyword>
<evidence type="ECO:0000256" key="8">
    <source>
        <dbReference type="ARBA" id="ARBA00023065"/>
    </source>
</evidence>
<feature type="domain" description="TonB-dependent receptor-like beta-barrel" evidence="14">
    <location>
        <begin position="258"/>
        <end position="717"/>
    </location>
</feature>
<evidence type="ECO:0000256" key="3">
    <source>
        <dbReference type="ARBA" id="ARBA00022452"/>
    </source>
</evidence>
<dbReference type="GO" id="GO:0009279">
    <property type="term" value="C:cell outer membrane"/>
    <property type="evidence" value="ECO:0007669"/>
    <property type="project" value="UniProtKB-SubCell"/>
</dbReference>
<evidence type="ECO:0000256" key="11">
    <source>
        <dbReference type="ARBA" id="ARBA00023237"/>
    </source>
</evidence>
<keyword evidence="7" id="KW-0408">Iron</keyword>
<gene>
    <name evidence="15" type="ORF">DSCOOX_29260</name>
</gene>
<keyword evidence="11 12" id="KW-0998">Cell outer membrane</keyword>
<evidence type="ECO:0000256" key="5">
    <source>
        <dbReference type="ARBA" id="ARBA00022692"/>
    </source>
</evidence>
<keyword evidence="4" id="KW-0410">Iron transport</keyword>
<evidence type="ECO:0000256" key="10">
    <source>
        <dbReference type="ARBA" id="ARBA00023136"/>
    </source>
</evidence>
<evidence type="ECO:0000256" key="13">
    <source>
        <dbReference type="SAM" id="SignalP"/>
    </source>
</evidence>
<comment type="similarity">
    <text evidence="12">Belongs to the TonB-dependent receptor family.</text>
</comment>
<dbReference type="InterPro" id="IPR000531">
    <property type="entry name" value="Beta-barrel_TonB"/>
</dbReference>
<evidence type="ECO:0000256" key="6">
    <source>
        <dbReference type="ARBA" id="ARBA00022729"/>
    </source>
</evidence>
<reference evidence="15 16" key="1">
    <citation type="submission" date="2019-11" db="EMBL/GenBank/DDBJ databases">
        <title>Comparative genomics of hydrocarbon-degrading Desulfosarcina strains.</title>
        <authorList>
            <person name="Watanabe M."/>
            <person name="Kojima H."/>
            <person name="Fukui M."/>
        </authorList>
    </citation>
    <scope>NUCLEOTIDE SEQUENCE [LARGE SCALE GENOMIC DNA]</scope>
    <source>
        <strain evidence="16">oXyS1</strain>
    </source>
</reference>
<accession>A0A5K8AB56</accession>
<dbReference type="EMBL" id="AP021879">
    <property type="protein sequence ID" value="BBO89746.1"/>
    <property type="molecule type" value="Genomic_DNA"/>
</dbReference>
<dbReference type="GO" id="GO:0015344">
    <property type="term" value="F:siderophore uptake transmembrane transporter activity"/>
    <property type="evidence" value="ECO:0007669"/>
    <property type="project" value="TreeGrafter"/>
</dbReference>
<keyword evidence="5 12" id="KW-0812">Transmembrane</keyword>
<dbReference type="Proteomes" id="UP000422108">
    <property type="component" value="Chromosome"/>
</dbReference>
<keyword evidence="3 12" id="KW-1134">Transmembrane beta strand</keyword>
<evidence type="ECO:0000256" key="2">
    <source>
        <dbReference type="ARBA" id="ARBA00022448"/>
    </source>
</evidence>